<feature type="transmembrane region" description="Helical" evidence="1">
    <location>
        <begin position="7"/>
        <end position="24"/>
    </location>
</feature>
<feature type="transmembrane region" description="Helical" evidence="1">
    <location>
        <begin position="36"/>
        <end position="53"/>
    </location>
</feature>
<dbReference type="PANTHER" id="PTHR37309">
    <property type="entry name" value="SLR0284 PROTEIN"/>
    <property type="match status" value="1"/>
</dbReference>
<dbReference type="RefSeq" id="WP_345216802.1">
    <property type="nucleotide sequence ID" value="NZ_BAABGN010000011.1"/>
</dbReference>
<evidence type="ECO:0000313" key="3">
    <source>
        <dbReference type="Proteomes" id="UP001500622"/>
    </source>
</evidence>
<proteinExistence type="predicted"/>
<dbReference type="InterPro" id="IPR007165">
    <property type="entry name" value="Phage_holin_4_2"/>
</dbReference>
<keyword evidence="3" id="KW-1185">Reference proteome</keyword>
<keyword evidence="1" id="KW-0472">Membrane</keyword>
<comment type="caution">
    <text evidence="2">The sequence shown here is derived from an EMBL/GenBank/DDBJ whole genome shotgun (WGS) entry which is preliminary data.</text>
</comment>
<accession>A0ABP8LDK1</accession>
<protein>
    <submittedName>
        <fullName evidence="2">Phage holin family protein</fullName>
    </submittedName>
</protein>
<feature type="transmembrane region" description="Helical" evidence="1">
    <location>
        <begin position="65"/>
        <end position="87"/>
    </location>
</feature>
<evidence type="ECO:0000313" key="2">
    <source>
        <dbReference type="EMBL" id="GAA4427336.1"/>
    </source>
</evidence>
<feature type="transmembrane region" description="Helical" evidence="1">
    <location>
        <begin position="99"/>
        <end position="121"/>
    </location>
</feature>
<gene>
    <name evidence="2" type="ORF">GCM10023169_27230</name>
</gene>
<dbReference type="EMBL" id="BAABGN010000011">
    <property type="protein sequence ID" value="GAA4427336.1"/>
    <property type="molecule type" value="Genomic_DNA"/>
</dbReference>
<organism evidence="2 3">
    <name type="scientific">Georgenia halophila</name>
    <dbReference type="NCBI Taxonomy" id="620889"/>
    <lineage>
        <taxon>Bacteria</taxon>
        <taxon>Bacillati</taxon>
        <taxon>Actinomycetota</taxon>
        <taxon>Actinomycetes</taxon>
        <taxon>Micrococcales</taxon>
        <taxon>Bogoriellaceae</taxon>
        <taxon>Georgenia</taxon>
    </lineage>
</organism>
<sequence length="125" mass="13576">MKFVLRLVVNAAAIWLCDWLFTGIELEPTSSVGTTLLSLGVVALVFTLVNMLVRPVVKLLSLPLYIITLGLFFLVVNALMLMLTGWITGFTDFGMNVDGFGTAVVAGIVIAIISWLLHLVIPGKR</sequence>
<keyword evidence="1" id="KW-0812">Transmembrane</keyword>
<dbReference type="Pfam" id="PF04020">
    <property type="entry name" value="Phage_holin_4_2"/>
    <property type="match status" value="1"/>
</dbReference>
<evidence type="ECO:0000256" key="1">
    <source>
        <dbReference type="SAM" id="Phobius"/>
    </source>
</evidence>
<reference evidence="3" key="1">
    <citation type="journal article" date="2019" name="Int. J. Syst. Evol. Microbiol.">
        <title>The Global Catalogue of Microorganisms (GCM) 10K type strain sequencing project: providing services to taxonomists for standard genome sequencing and annotation.</title>
        <authorList>
            <consortium name="The Broad Institute Genomics Platform"/>
            <consortium name="The Broad Institute Genome Sequencing Center for Infectious Disease"/>
            <person name="Wu L."/>
            <person name="Ma J."/>
        </authorList>
    </citation>
    <scope>NUCLEOTIDE SEQUENCE [LARGE SCALE GENOMIC DNA]</scope>
    <source>
        <strain evidence="3">JCM 17810</strain>
    </source>
</reference>
<dbReference type="Proteomes" id="UP001500622">
    <property type="component" value="Unassembled WGS sequence"/>
</dbReference>
<name>A0ABP8LDK1_9MICO</name>
<keyword evidence="1" id="KW-1133">Transmembrane helix</keyword>
<dbReference type="PANTHER" id="PTHR37309:SF1">
    <property type="entry name" value="SLR0284 PROTEIN"/>
    <property type="match status" value="1"/>
</dbReference>